<evidence type="ECO:0000259" key="3">
    <source>
        <dbReference type="Pfam" id="PF12936"/>
    </source>
</evidence>
<evidence type="ECO:0000256" key="2">
    <source>
        <dbReference type="SAM" id="MobiDB-lite"/>
    </source>
</evidence>
<gene>
    <name evidence="4" type="ORF">K431DRAFT_284634</name>
</gene>
<comment type="similarity">
    <text evidence="1">Belongs to the KRI1 family.</text>
</comment>
<feature type="compositionally biased region" description="Acidic residues" evidence="2">
    <location>
        <begin position="459"/>
        <end position="468"/>
    </location>
</feature>
<dbReference type="Pfam" id="PF05178">
    <property type="entry name" value="Kri1"/>
    <property type="match status" value="1"/>
</dbReference>
<dbReference type="PANTHER" id="PTHR14490">
    <property type="entry name" value="ZINC FINGER, ZZ TYPE"/>
    <property type="match status" value="1"/>
</dbReference>
<feature type="compositionally biased region" description="Basic and acidic residues" evidence="2">
    <location>
        <begin position="408"/>
        <end position="420"/>
    </location>
</feature>
<feature type="region of interest" description="Disordered" evidence="2">
    <location>
        <begin position="449"/>
        <end position="468"/>
    </location>
</feature>
<dbReference type="EMBL" id="MU003788">
    <property type="protein sequence ID" value="KAF2721709.1"/>
    <property type="molecule type" value="Genomic_DNA"/>
</dbReference>
<dbReference type="InterPro" id="IPR018034">
    <property type="entry name" value="Kri1"/>
</dbReference>
<proteinExistence type="inferred from homology"/>
<feature type="compositionally biased region" description="Basic and acidic residues" evidence="2">
    <location>
        <begin position="593"/>
        <end position="603"/>
    </location>
</feature>
<feature type="compositionally biased region" description="Basic and acidic residues" evidence="2">
    <location>
        <begin position="297"/>
        <end position="346"/>
    </location>
</feature>
<feature type="region of interest" description="Disordered" evidence="2">
    <location>
        <begin position="179"/>
        <end position="239"/>
    </location>
</feature>
<dbReference type="InterPro" id="IPR024626">
    <property type="entry name" value="Kri1-like_C"/>
</dbReference>
<feature type="region of interest" description="Disordered" evidence="2">
    <location>
        <begin position="572"/>
        <end position="647"/>
    </location>
</feature>
<evidence type="ECO:0000313" key="4">
    <source>
        <dbReference type="EMBL" id="KAF2721709.1"/>
    </source>
</evidence>
<reference evidence="4" key="1">
    <citation type="journal article" date="2020" name="Stud. Mycol.">
        <title>101 Dothideomycetes genomes: a test case for predicting lifestyles and emergence of pathogens.</title>
        <authorList>
            <person name="Haridas S."/>
            <person name="Albert R."/>
            <person name="Binder M."/>
            <person name="Bloem J."/>
            <person name="Labutti K."/>
            <person name="Salamov A."/>
            <person name="Andreopoulos B."/>
            <person name="Baker S."/>
            <person name="Barry K."/>
            <person name="Bills G."/>
            <person name="Bluhm B."/>
            <person name="Cannon C."/>
            <person name="Castanera R."/>
            <person name="Culley D."/>
            <person name="Daum C."/>
            <person name="Ezra D."/>
            <person name="Gonzalez J."/>
            <person name="Henrissat B."/>
            <person name="Kuo A."/>
            <person name="Liang C."/>
            <person name="Lipzen A."/>
            <person name="Lutzoni F."/>
            <person name="Magnuson J."/>
            <person name="Mondo S."/>
            <person name="Nolan M."/>
            <person name="Ohm R."/>
            <person name="Pangilinan J."/>
            <person name="Park H.-J."/>
            <person name="Ramirez L."/>
            <person name="Alfaro M."/>
            <person name="Sun H."/>
            <person name="Tritt A."/>
            <person name="Yoshinaga Y."/>
            <person name="Zwiers L.-H."/>
            <person name="Turgeon B."/>
            <person name="Goodwin S."/>
            <person name="Spatafora J."/>
            <person name="Crous P."/>
            <person name="Grigoriev I."/>
        </authorList>
    </citation>
    <scope>NUCLEOTIDE SEQUENCE</scope>
    <source>
        <strain evidence="4">CBS 116435</strain>
    </source>
</reference>
<dbReference type="PANTHER" id="PTHR14490:SF5">
    <property type="entry name" value="PROTEIN KRI1 HOMOLOG"/>
    <property type="match status" value="1"/>
</dbReference>
<feature type="compositionally biased region" description="Basic and acidic residues" evidence="2">
    <location>
        <begin position="489"/>
        <end position="498"/>
    </location>
</feature>
<feature type="compositionally biased region" description="Basic and acidic residues" evidence="2">
    <location>
        <begin position="37"/>
        <end position="62"/>
    </location>
</feature>
<dbReference type="GO" id="GO:0000447">
    <property type="term" value="P:endonucleolytic cleavage in ITS1 to separate SSU-rRNA from 5.8S rRNA and LSU-rRNA from tricistronic rRNA transcript (SSU-rRNA, 5.8S rRNA, LSU-rRNA)"/>
    <property type="evidence" value="ECO:0007669"/>
    <property type="project" value="TreeGrafter"/>
</dbReference>
<name>A0A9P4UPE4_9PEZI</name>
<dbReference type="GO" id="GO:0030686">
    <property type="term" value="C:90S preribosome"/>
    <property type="evidence" value="ECO:0007669"/>
    <property type="project" value="TreeGrafter"/>
</dbReference>
<feature type="region of interest" description="Disordered" evidence="2">
    <location>
        <begin position="477"/>
        <end position="500"/>
    </location>
</feature>
<evidence type="ECO:0000313" key="5">
    <source>
        <dbReference type="Proteomes" id="UP000799441"/>
    </source>
</evidence>
<feature type="region of interest" description="Disordered" evidence="2">
    <location>
        <begin position="296"/>
        <end position="346"/>
    </location>
</feature>
<dbReference type="GO" id="GO:0005730">
    <property type="term" value="C:nucleolus"/>
    <property type="evidence" value="ECO:0007669"/>
    <property type="project" value="TreeGrafter"/>
</dbReference>
<dbReference type="AlphaFoldDB" id="A0A9P4UPE4"/>
<feature type="compositionally biased region" description="Basic residues" evidence="2">
    <location>
        <begin position="579"/>
        <end position="592"/>
    </location>
</feature>
<protein>
    <submittedName>
        <fullName evidence="4">Krr1-domain-containing protein</fullName>
    </submittedName>
</protein>
<feature type="region of interest" description="Disordered" evidence="2">
    <location>
        <begin position="408"/>
        <end position="437"/>
    </location>
</feature>
<accession>A0A9P4UPE4</accession>
<keyword evidence="5" id="KW-1185">Reference proteome</keyword>
<feature type="compositionally biased region" description="Basic and acidic residues" evidence="2">
    <location>
        <begin position="210"/>
        <end position="219"/>
    </location>
</feature>
<dbReference type="Pfam" id="PF12936">
    <property type="entry name" value="Kri1_C"/>
    <property type="match status" value="1"/>
</dbReference>
<feature type="region of interest" description="Disordered" evidence="2">
    <location>
        <begin position="1"/>
        <end position="91"/>
    </location>
</feature>
<feature type="compositionally biased region" description="Acidic residues" evidence="2">
    <location>
        <begin position="71"/>
        <end position="89"/>
    </location>
</feature>
<sequence>MPSPAKKVKLLSDFSSSEDESDDGVRLQNGDSQGFKINEEFARRFEHNKKREEQHRLEEKLKPNRKRSVNDSEDEDSDESTDESEDDNADLATKALDSEIFATLAAIKNKDPKVYDKNVKFYKDWENEASNSTAKEKKEKPMYLQDYHRQQLMAGITDEEDDAQKLPPMTHEQEQAALRRQMVGEMHAAQNDQQEESSDDEMFKVKSRPKHSDIPDPESKLNPARARQITNQDVLNADKDPENYLSNFMVSRAWLPKEDWRFQGQEFDSDDSEEERRADAFENAYNMRFEDPTTANEKLKTFSRDAAAKSSVRREDVSGRKRAREQERERKEAEKEERRRERDRLKKLKMDEMEEKVNRIKEAAGLGKDEELDLNAWRSLLEGDFADDDWDAAMRKRFDEQYYAERDPGLKLDLDRDAGKTNKKSKPKKPQFDDDIDIRDIVPDFEDNFDEKPAFTLSSDDEEHGPGVEEMDIDQAEVDEKKHKSHKERKQEAIDAKRAARKERAKIETLVDSSLPLAHPHLVTSSKKAPVAGFKYRETSPTSFGLTARDILFASDADLNSYAGLKKMTAFREEERKDKDRKKFSKKARLRQWRKDTFGKPDEPVGGFETLLGESGEVANGSKRDSEANGKRKRKRSSKKATTATSA</sequence>
<organism evidence="4 5">
    <name type="scientific">Polychaeton citri CBS 116435</name>
    <dbReference type="NCBI Taxonomy" id="1314669"/>
    <lineage>
        <taxon>Eukaryota</taxon>
        <taxon>Fungi</taxon>
        <taxon>Dikarya</taxon>
        <taxon>Ascomycota</taxon>
        <taxon>Pezizomycotina</taxon>
        <taxon>Dothideomycetes</taxon>
        <taxon>Dothideomycetidae</taxon>
        <taxon>Capnodiales</taxon>
        <taxon>Capnodiaceae</taxon>
        <taxon>Polychaeton</taxon>
    </lineage>
</organism>
<dbReference type="Proteomes" id="UP000799441">
    <property type="component" value="Unassembled WGS sequence"/>
</dbReference>
<feature type="domain" description="Kri1-like C-terminal" evidence="3">
    <location>
        <begin position="506"/>
        <end position="596"/>
    </location>
</feature>
<comment type="caution">
    <text evidence="4">The sequence shown here is derived from an EMBL/GenBank/DDBJ whole genome shotgun (WGS) entry which is preliminary data.</text>
</comment>
<evidence type="ECO:0000256" key="1">
    <source>
        <dbReference type="ARBA" id="ARBA00007473"/>
    </source>
</evidence>
<dbReference type="OrthoDB" id="10252032at2759"/>